<dbReference type="PATRIC" id="fig|264251.5.peg.853"/>
<name>A0A0H2L7P2_9MICO</name>
<dbReference type="InterPro" id="IPR011032">
    <property type="entry name" value="GroES-like_sf"/>
</dbReference>
<dbReference type="InterPro" id="IPR020843">
    <property type="entry name" value="ER"/>
</dbReference>
<dbReference type="InterPro" id="IPR013154">
    <property type="entry name" value="ADH-like_N"/>
</dbReference>
<dbReference type="Pfam" id="PF13602">
    <property type="entry name" value="ADH_zinc_N_2"/>
    <property type="match status" value="1"/>
</dbReference>
<dbReference type="SUPFAM" id="SSF50129">
    <property type="entry name" value="GroES-like"/>
    <property type="match status" value="1"/>
</dbReference>
<dbReference type="STRING" id="264251.FB00_04150"/>
<gene>
    <name evidence="2" type="ORF">FB00_04150</name>
</gene>
<evidence type="ECO:0000259" key="1">
    <source>
        <dbReference type="SMART" id="SM00829"/>
    </source>
</evidence>
<sequence>MRAWVYERYGGVDELRLRDVPTPAPEKGEVLVEVVATSVNLSDWEALRGSPGYARLDGLRAPRTRVLGSDVAGRVVAVGDGVTRFRPGDEVYGDNLPRRGGFAEYVVMPEKAVAHKPPGLTFAQASAIPQAGAIAVQALAAAAPGARVLINGAGGGSGSLMVQLAVARGLHVTAVDNAGKLDFLERLGAHEVIDYRRTDFTRTGPYDLVVDLVAYRSVFAYRRALARRGRCLMVGGTLRTLLRMLTVGPVLGALTGARLGVLVVRQGPRHFAPLADLCAAGDVEIHVDRTLPFADVPAALTLHGEGRALGKVVVTVRDAAG</sequence>
<dbReference type="PANTHER" id="PTHR44013">
    <property type="entry name" value="ZINC-TYPE ALCOHOL DEHYDROGENASE-LIKE PROTEIN C16A3.02C"/>
    <property type="match status" value="1"/>
</dbReference>
<dbReference type="PANTHER" id="PTHR44013:SF1">
    <property type="entry name" value="ZINC-TYPE ALCOHOL DEHYDROGENASE-LIKE PROTEIN C16A3.02C"/>
    <property type="match status" value="1"/>
</dbReference>
<dbReference type="Proteomes" id="UP000035265">
    <property type="component" value="Unassembled WGS sequence"/>
</dbReference>
<dbReference type="InterPro" id="IPR036291">
    <property type="entry name" value="NAD(P)-bd_dom_sf"/>
</dbReference>
<dbReference type="InterPro" id="IPR052733">
    <property type="entry name" value="Chloroplast_QOR"/>
</dbReference>
<dbReference type="AlphaFoldDB" id="A0A0H2L7P2"/>
<dbReference type="SUPFAM" id="SSF51735">
    <property type="entry name" value="NAD(P)-binding Rossmann-fold domains"/>
    <property type="match status" value="1"/>
</dbReference>
<dbReference type="GO" id="GO:0016491">
    <property type="term" value="F:oxidoreductase activity"/>
    <property type="evidence" value="ECO:0007669"/>
    <property type="project" value="InterPro"/>
</dbReference>
<evidence type="ECO:0000313" key="3">
    <source>
        <dbReference type="Proteomes" id="UP000035265"/>
    </source>
</evidence>
<organism evidence="2 3">
    <name type="scientific">Cellulosimicrobium funkei</name>
    <dbReference type="NCBI Taxonomy" id="264251"/>
    <lineage>
        <taxon>Bacteria</taxon>
        <taxon>Bacillati</taxon>
        <taxon>Actinomycetota</taxon>
        <taxon>Actinomycetes</taxon>
        <taxon>Micrococcales</taxon>
        <taxon>Promicromonosporaceae</taxon>
        <taxon>Cellulosimicrobium</taxon>
    </lineage>
</organism>
<keyword evidence="3" id="KW-1185">Reference proteome</keyword>
<accession>A0A0H2L7P2</accession>
<dbReference type="Pfam" id="PF08240">
    <property type="entry name" value="ADH_N"/>
    <property type="match status" value="1"/>
</dbReference>
<proteinExistence type="predicted"/>
<dbReference type="EMBL" id="JNBQ01000002">
    <property type="protein sequence ID" value="KLN36197.1"/>
    <property type="molecule type" value="Genomic_DNA"/>
</dbReference>
<dbReference type="Gene3D" id="3.40.50.720">
    <property type="entry name" value="NAD(P)-binding Rossmann-like Domain"/>
    <property type="match status" value="1"/>
</dbReference>
<dbReference type="Gene3D" id="3.90.180.10">
    <property type="entry name" value="Medium-chain alcohol dehydrogenases, catalytic domain"/>
    <property type="match status" value="1"/>
</dbReference>
<reference evidence="2 3" key="1">
    <citation type="submission" date="2014-05" db="EMBL/GenBank/DDBJ databases">
        <title>Cellulosimicrobium funkei U11 genome.</title>
        <authorList>
            <person name="Hu C."/>
            <person name="Gong Y."/>
            <person name="Wan W."/>
            <person name="Jiang M."/>
        </authorList>
    </citation>
    <scope>NUCLEOTIDE SEQUENCE [LARGE SCALE GENOMIC DNA]</scope>
    <source>
        <strain evidence="2 3">U11</strain>
    </source>
</reference>
<dbReference type="RefSeq" id="WP_047231520.1">
    <property type="nucleotide sequence ID" value="NZ_JNBQ01000002.1"/>
</dbReference>
<protein>
    <submittedName>
        <fullName evidence="2">Alcohol dehydrogenase</fullName>
    </submittedName>
</protein>
<feature type="domain" description="Enoyl reductase (ER)" evidence="1">
    <location>
        <begin position="10"/>
        <end position="314"/>
    </location>
</feature>
<comment type="caution">
    <text evidence="2">The sequence shown here is derived from an EMBL/GenBank/DDBJ whole genome shotgun (WGS) entry which is preliminary data.</text>
</comment>
<dbReference type="CDD" id="cd08267">
    <property type="entry name" value="MDR1"/>
    <property type="match status" value="1"/>
</dbReference>
<dbReference type="SMART" id="SM00829">
    <property type="entry name" value="PKS_ER"/>
    <property type="match status" value="1"/>
</dbReference>
<evidence type="ECO:0000313" key="2">
    <source>
        <dbReference type="EMBL" id="KLN36197.1"/>
    </source>
</evidence>